<dbReference type="OrthoDB" id="10044343at2759"/>
<sequence length="121" mass="13719">MSQIQSSSQVCCTMLAVLCGKVTGRQRTPPGLVPDAQQPRLSYPFLELISSWRLEVHTLINPTVDQFLEAQRAVQPNLMYLQGQQLENEEEIGSLVHLSGAMLMYLILRYLVHSLVHLFRP</sequence>
<evidence type="ECO:0000313" key="1">
    <source>
        <dbReference type="EMBL" id="KAF0899775.1"/>
    </source>
</evidence>
<evidence type="ECO:0000313" key="2">
    <source>
        <dbReference type="Proteomes" id="UP000479710"/>
    </source>
</evidence>
<keyword evidence="2" id="KW-1185">Reference proteome</keyword>
<dbReference type="EMBL" id="SPHZ02000009">
    <property type="protein sequence ID" value="KAF0899775.1"/>
    <property type="molecule type" value="Genomic_DNA"/>
</dbReference>
<organism evidence="1 2">
    <name type="scientific">Oryza meyeriana var. granulata</name>
    <dbReference type="NCBI Taxonomy" id="110450"/>
    <lineage>
        <taxon>Eukaryota</taxon>
        <taxon>Viridiplantae</taxon>
        <taxon>Streptophyta</taxon>
        <taxon>Embryophyta</taxon>
        <taxon>Tracheophyta</taxon>
        <taxon>Spermatophyta</taxon>
        <taxon>Magnoliopsida</taxon>
        <taxon>Liliopsida</taxon>
        <taxon>Poales</taxon>
        <taxon>Poaceae</taxon>
        <taxon>BOP clade</taxon>
        <taxon>Oryzoideae</taxon>
        <taxon>Oryzeae</taxon>
        <taxon>Oryzinae</taxon>
        <taxon>Oryza</taxon>
        <taxon>Oryza meyeriana</taxon>
    </lineage>
</organism>
<dbReference type="InterPro" id="IPR042293">
    <property type="entry name" value="ARID4"/>
</dbReference>
<protein>
    <submittedName>
        <fullName evidence="1">Uncharacterized protein</fullName>
    </submittedName>
</protein>
<reference evidence="1 2" key="1">
    <citation type="submission" date="2019-11" db="EMBL/GenBank/DDBJ databases">
        <title>Whole genome sequence of Oryza granulata.</title>
        <authorList>
            <person name="Li W."/>
        </authorList>
    </citation>
    <scope>NUCLEOTIDE SEQUENCE [LARGE SCALE GENOMIC DNA]</scope>
    <source>
        <strain evidence="2">cv. Menghai</strain>
        <tissue evidence="1">Leaf</tissue>
    </source>
</reference>
<dbReference type="Proteomes" id="UP000479710">
    <property type="component" value="Unassembled WGS sequence"/>
</dbReference>
<dbReference type="PANTHER" id="PTHR46694:SF1">
    <property type="entry name" value="AT-RICH INTERACTIVE DOMAIN-CONTAINING PROTEIN 4"/>
    <property type="match status" value="1"/>
</dbReference>
<comment type="caution">
    <text evidence="1">The sequence shown here is derived from an EMBL/GenBank/DDBJ whole genome shotgun (WGS) entry which is preliminary data.</text>
</comment>
<accession>A0A6G1CGL8</accession>
<dbReference type="AlphaFoldDB" id="A0A6G1CGL8"/>
<dbReference type="PANTHER" id="PTHR46694">
    <property type="entry name" value="AT-RICH INTERACTIVE DOMAIN-CONTAINING PROTEIN 4"/>
    <property type="match status" value="1"/>
</dbReference>
<proteinExistence type="predicted"/>
<gene>
    <name evidence="1" type="ORF">E2562_024093</name>
</gene>
<name>A0A6G1CGL8_9ORYZ</name>